<evidence type="ECO:0000256" key="1">
    <source>
        <dbReference type="SAM" id="Phobius"/>
    </source>
</evidence>
<dbReference type="EMBL" id="JAAGAB010000002">
    <property type="protein sequence ID" value="NDV01274.1"/>
    <property type="molecule type" value="Genomic_DNA"/>
</dbReference>
<dbReference type="PANTHER" id="PTHR41532:SF1">
    <property type="entry name" value="FIXS PROTEIN"/>
    <property type="match status" value="1"/>
</dbReference>
<proteinExistence type="predicted"/>
<sequence length="52" mass="5865">MNVLVILIPVSVTLGLAGLGAFVWSLRARQYEDPEGSRARILDDRWDDEPRP</sequence>
<gene>
    <name evidence="2" type="primary">ccoS</name>
    <name evidence="2" type="ORF">GZA08_09895</name>
</gene>
<keyword evidence="1" id="KW-1133">Transmembrane helix</keyword>
<evidence type="ECO:0000313" key="3">
    <source>
        <dbReference type="Proteomes" id="UP000474757"/>
    </source>
</evidence>
<dbReference type="NCBIfam" id="TIGR00847">
    <property type="entry name" value="ccoS"/>
    <property type="match status" value="1"/>
</dbReference>
<name>A0A6B2JYA1_9RHOB</name>
<dbReference type="AlphaFoldDB" id="A0A6B2JYA1"/>
<keyword evidence="1" id="KW-0812">Transmembrane</keyword>
<keyword evidence="3" id="KW-1185">Reference proteome</keyword>
<organism evidence="2 3">
    <name type="scientific">Pseudoroseicyclus tamaricis</name>
    <dbReference type="NCBI Taxonomy" id="2705421"/>
    <lineage>
        <taxon>Bacteria</taxon>
        <taxon>Pseudomonadati</taxon>
        <taxon>Pseudomonadota</taxon>
        <taxon>Alphaproteobacteria</taxon>
        <taxon>Rhodobacterales</taxon>
        <taxon>Paracoccaceae</taxon>
        <taxon>Pseudoroseicyclus</taxon>
    </lineage>
</organism>
<dbReference type="Pfam" id="PF03597">
    <property type="entry name" value="FixS"/>
    <property type="match status" value="1"/>
</dbReference>
<feature type="transmembrane region" description="Helical" evidence="1">
    <location>
        <begin position="6"/>
        <end position="26"/>
    </location>
</feature>
<dbReference type="InterPro" id="IPR004714">
    <property type="entry name" value="Cyt_oxidase_maturation_cbb3"/>
</dbReference>
<evidence type="ECO:0000313" key="2">
    <source>
        <dbReference type="EMBL" id="NDV01274.1"/>
    </source>
</evidence>
<protein>
    <submittedName>
        <fullName evidence="2">Cbb3-type cytochrome oxidase assembly protein CcoS</fullName>
    </submittedName>
</protein>
<dbReference type="Proteomes" id="UP000474757">
    <property type="component" value="Unassembled WGS sequence"/>
</dbReference>
<reference evidence="2 3" key="1">
    <citation type="submission" date="2020-02" db="EMBL/GenBank/DDBJ databases">
        <title>Pseudoroseicyclus tamarix, sp. nov., isolated from offshore sediment of a Tamarix chinensis forest.</title>
        <authorList>
            <person name="Gai Y."/>
        </authorList>
    </citation>
    <scope>NUCLEOTIDE SEQUENCE [LARGE SCALE GENOMIC DNA]</scope>
    <source>
        <strain evidence="2 3">CLL3-39</strain>
    </source>
</reference>
<comment type="caution">
    <text evidence="2">The sequence shown here is derived from an EMBL/GenBank/DDBJ whole genome shotgun (WGS) entry which is preliminary data.</text>
</comment>
<dbReference type="PANTHER" id="PTHR41532">
    <property type="entry name" value="FIXS PROTEIN"/>
    <property type="match status" value="1"/>
</dbReference>
<accession>A0A6B2JYA1</accession>
<dbReference type="RefSeq" id="WP_163892849.1">
    <property type="nucleotide sequence ID" value="NZ_JAAFYS010000002.1"/>
</dbReference>
<keyword evidence="1" id="KW-0472">Membrane</keyword>